<sequence length="230" mass="25816">MLKRQRPSSPISFPDEDTMGAADLYEPDNKRRRYFAPHSYSTHQKREVTHMYDSDSEDGDGAETGRREYFAGKREWQVAAGTYKDANSLLHDLHAEQRHRALFTTPFPHTAPSSSSAAHTQHASTASQLRTSAQSAGDHSSSSFGVARNPPSVFDDGLNGGNSGYVGGERYEEAEAEVVTQHYETSNRFVALVFNCLTPTFLIHLYLVFSRLLRALFLSRRREIDNQDQA</sequence>
<comment type="caution">
    <text evidence="3">The sequence shown here is derived from an EMBL/GenBank/DDBJ whole genome shotgun (WGS) entry which is preliminary data.</text>
</comment>
<keyword evidence="2" id="KW-0472">Membrane</keyword>
<feature type="compositionally biased region" description="Basic and acidic residues" evidence="1">
    <location>
        <begin position="44"/>
        <end position="53"/>
    </location>
</feature>
<dbReference type="EMBL" id="RWJN01000028">
    <property type="protein sequence ID" value="TCD70037.1"/>
    <property type="molecule type" value="Genomic_DNA"/>
</dbReference>
<feature type="transmembrane region" description="Helical" evidence="2">
    <location>
        <begin position="189"/>
        <end position="213"/>
    </location>
</feature>
<evidence type="ECO:0000313" key="3">
    <source>
        <dbReference type="EMBL" id="TCD70037.1"/>
    </source>
</evidence>
<keyword evidence="4" id="KW-1185">Reference proteome</keyword>
<dbReference type="AlphaFoldDB" id="A0A4V2MXG4"/>
<feature type="region of interest" description="Disordered" evidence="1">
    <location>
        <begin position="105"/>
        <end position="159"/>
    </location>
</feature>
<protein>
    <submittedName>
        <fullName evidence="3">Uncharacterized protein</fullName>
    </submittedName>
</protein>
<feature type="compositionally biased region" description="Low complexity" evidence="1">
    <location>
        <begin position="105"/>
        <end position="143"/>
    </location>
</feature>
<feature type="region of interest" description="Disordered" evidence="1">
    <location>
        <begin position="1"/>
        <end position="23"/>
    </location>
</feature>
<keyword evidence="2" id="KW-1133">Transmembrane helix</keyword>
<reference evidence="3 4" key="1">
    <citation type="submission" date="2018-11" db="EMBL/GenBank/DDBJ databases">
        <title>Genome assembly of Steccherinum ochraceum LE-BIN_3174, the white-rot fungus of the Steccherinaceae family (The Residual Polyporoid clade, Polyporales, Basidiomycota).</title>
        <authorList>
            <person name="Fedorova T.V."/>
            <person name="Glazunova O.A."/>
            <person name="Landesman E.O."/>
            <person name="Moiseenko K.V."/>
            <person name="Psurtseva N.V."/>
            <person name="Savinova O.S."/>
            <person name="Shakhova N.V."/>
            <person name="Tyazhelova T.V."/>
            <person name="Vasina D.V."/>
        </authorList>
    </citation>
    <scope>NUCLEOTIDE SEQUENCE [LARGE SCALE GENOMIC DNA]</scope>
    <source>
        <strain evidence="3 4">LE-BIN_3174</strain>
    </source>
</reference>
<keyword evidence="2" id="KW-0812">Transmembrane</keyword>
<evidence type="ECO:0000256" key="2">
    <source>
        <dbReference type="SAM" id="Phobius"/>
    </source>
</evidence>
<accession>A0A4V2MXG4</accession>
<organism evidence="3 4">
    <name type="scientific">Steccherinum ochraceum</name>
    <dbReference type="NCBI Taxonomy" id="92696"/>
    <lineage>
        <taxon>Eukaryota</taxon>
        <taxon>Fungi</taxon>
        <taxon>Dikarya</taxon>
        <taxon>Basidiomycota</taxon>
        <taxon>Agaricomycotina</taxon>
        <taxon>Agaricomycetes</taxon>
        <taxon>Polyporales</taxon>
        <taxon>Steccherinaceae</taxon>
        <taxon>Steccherinum</taxon>
    </lineage>
</organism>
<feature type="region of interest" description="Disordered" evidence="1">
    <location>
        <begin position="36"/>
        <end position="64"/>
    </location>
</feature>
<dbReference type="Proteomes" id="UP000292702">
    <property type="component" value="Unassembled WGS sequence"/>
</dbReference>
<name>A0A4V2MXG4_9APHY</name>
<dbReference type="OrthoDB" id="3262473at2759"/>
<evidence type="ECO:0000313" key="4">
    <source>
        <dbReference type="Proteomes" id="UP000292702"/>
    </source>
</evidence>
<gene>
    <name evidence="3" type="ORF">EIP91_005018</name>
</gene>
<evidence type="ECO:0000256" key="1">
    <source>
        <dbReference type="SAM" id="MobiDB-lite"/>
    </source>
</evidence>
<proteinExistence type="predicted"/>